<dbReference type="EMBL" id="UGQT01000001">
    <property type="protein sequence ID" value="STZ59833.1"/>
    <property type="molecule type" value="Genomic_DNA"/>
</dbReference>
<organism evidence="1 2">
    <name type="scientific">Mycolicibacterium tokaiense</name>
    <dbReference type="NCBI Taxonomy" id="39695"/>
    <lineage>
        <taxon>Bacteria</taxon>
        <taxon>Bacillati</taxon>
        <taxon>Actinomycetota</taxon>
        <taxon>Actinomycetes</taxon>
        <taxon>Mycobacteriales</taxon>
        <taxon>Mycobacteriaceae</taxon>
        <taxon>Mycolicibacterium</taxon>
    </lineage>
</organism>
<name>A0A378TJ55_9MYCO</name>
<evidence type="ECO:0000313" key="1">
    <source>
        <dbReference type="EMBL" id="STZ59833.1"/>
    </source>
</evidence>
<accession>A0A378TJ55</accession>
<evidence type="ECO:0000313" key="2">
    <source>
        <dbReference type="Proteomes" id="UP000254978"/>
    </source>
</evidence>
<dbReference type="AlphaFoldDB" id="A0A378TJ55"/>
<dbReference type="Gene3D" id="3.40.50.720">
    <property type="entry name" value="NAD(P)-binding Rossmann-like Domain"/>
    <property type="match status" value="2"/>
</dbReference>
<keyword evidence="2" id="KW-1185">Reference proteome</keyword>
<protein>
    <submittedName>
        <fullName evidence="1">Short chain dehydrogenase</fullName>
    </submittedName>
</protein>
<proteinExistence type="predicted"/>
<dbReference type="InterPro" id="IPR002347">
    <property type="entry name" value="SDR_fam"/>
</dbReference>
<gene>
    <name evidence="1" type="ORF">NCTC10821_03371</name>
</gene>
<sequence length="192" mass="19659">MGHQPERIVLVTGAAGGVGAEAARLLAAAGTHVITAARWDEASISTVIDSIAAEHGRLDGVIINASCGLDIDSSPADAVGLSPDAQRRLARQAVPLMPAGARIVFATTHQAHFYPAKAVPKGYAAAAASMRAGETALHALRAEFARAGVQFTVVSGDLTDRRDMAAAVVNATNVANSSGVVYVGRADYQMTA</sequence>
<dbReference type="Proteomes" id="UP000254978">
    <property type="component" value="Unassembled WGS sequence"/>
</dbReference>
<dbReference type="OrthoDB" id="4373846at2"/>
<dbReference type="PRINTS" id="PR00081">
    <property type="entry name" value="GDHRDH"/>
</dbReference>
<dbReference type="RefSeq" id="WP_068919194.1">
    <property type="nucleotide sequence ID" value="NZ_AP022600.1"/>
</dbReference>
<reference evidence="1 2" key="1">
    <citation type="submission" date="2018-06" db="EMBL/GenBank/DDBJ databases">
        <authorList>
            <consortium name="Pathogen Informatics"/>
            <person name="Doyle S."/>
        </authorList>
    </citation>
    <scope>NUCLEOTIDE SEQUENCE [LARGE SCALE GENOMIC DNA]</scope>
    <source>
        <strain evidence="1 2">NCTC10821</strain>
    </source>
</reference>
<dbReference type="InterPro" id="IPR036291">
    <property type="entry name" value="NAD(P)-bd_dom_sf"/>
</dbReference>
<dbReference type="SUPFAM" id="SSF51735">
    <property type="entry name" value="NAD(P)-binding Rossmann-fold domains"/>
    <property type="match status" value="1"/>
</dbReference>